<dbReference type="Gene3D" id="3.30.420.40">
    <property type="match status" value="2"/>
</dbReference>
<accession>A0A143YC18</accession>
<dbReference type="EC" id="2.7.1.2" evidence="2"/>
<dbReference type="PROSITE" id="PS01125">
    <property type="entry name" value="ROK"/>
    <property type="match status" value="1"/>
</dbReference>
<comment type="similarity">
    <text evidence="1">Belongs to the ROK (NagC/XylR) family.</text>
</comment>
<organism evidence="9 10">
    <name type="scientific">Trichococcus palustris</name>
    <dbReference type="NCBI Taxonomy" id="140314"/>
    <lineage>
        <taxon>Bacteria</taxon>
        <taxon>Bacillati</taxon>
        <taxon>Bacillota</taxon>
        <taxon>Bacilli</taxon>
        <taxon>Lactobacillales</taxon>
        <taxon>Carnobacteriaceae</taxon>
        <taxon>Trichococcus</taxon>
    </lineage>
</organism>
<dbReference type="PANTHER" id="PTHR18964">
    <property type="entry name" value="ROK (REPRESSOR, ORF, KINASE) FAMILY"/>
    <property type="match status" value="1"/>
</dbReference>
<keyword evidence="7" id="KW-0067">ATP-binding</keyword>
<proteinExistence type="inferred from homology"/>
<dbReference type="GO" id="GO:0006096">
    <property type="term" value="P:glycolytic process"/>
    <property type="evidence" value="ECO:0007669"/>
    <property type="project" value="InterPro"/>
</dbReference>
<evidence type="ECO:0000256" key="6">
    <source>
        <dbReference type="ARBA" id="ARBA00022777"/>
    </source>
</evidence>
<dbReference type="Pfam" id="PF00480">
    <property type="entry name" value="ROK"/>
    <property type="match status" value="1"/>
</dbReference>
<dbReference type="PANTHER" id="PTHR18964:SF149">
    <property type="entry name" value="BIFUNCTIONAL UDP-N-ACETYLGLUCOSAMINE 2-EPIMERASE_N-ACETYLMANNOSAMINE KINASE"/>
    <property type="match status" value="1"/>
</dbReference>
<dbReference type="InterPro" id="IPR000600">
    <property type="entry name" value="ROK"/>
</dbReference>
<dbReference type="InterPro" id="IPR043129">
    <property type="entry name" value="ATPase_NBD"/>
</dbReference>
<evidence type="ECO:0000256" key="8">
    <source>
        <dbReference type="ARBA" id="ARBA00032386"/>
    </source>
</evidence>
<keyword evidence="10" id="KW-1185">Reference proteome</keyword>
<keyword evidence="5" id="KW-0547">Nucleotide-binding</keyword>
<dbReference type="SUPFAM" id="SSF53067">
    <property type="entry name" value="Actin-like ATPase domain"/>
    <property type="match status" value="1"/>
</dbReference>
<gene>
    <name evidence="9" type="ORF">Tpal_410</name>
</gene>
<dbReference type="InterPro" id="IPR049874">
    <property type="entry name" value="ROK_cs"/>
</dbReference>
<dbReference type="NCBIfam" id="TIGR00744">
    <property type="entry name" value="ROK_glcA_fam"/>
    <property type="match status" value="1"/>
</dbReference>
<evidence type="ECO:0000313" key="10">
    <source>
        <dbReference type="Proteomes" id="UP000242754"/>
    </source>
</evidence>
<evidence type="ECO:0000256" key="2">
    <source>
        <dbReference type="ARBA" id="ARBA00012323"/>
    </source>
</evidence>
<dbReference type="Proteomes" id="UP000242754">
    <property type="component" value="Unassembled WGS sequence"/>
</dbReference>
<evidence type="ECO:0000313" key="9">
    <source>
        <dbReference type="EMBL" id="CZQ83183.1"/>
    </source>
</evidence>
<reference evidence="9 10" key="1">
    <citation type="submission" date="2016-02" db="EMBL/GenBank/DDBJ databases">
        <authorList>
            <person name="Wen L."/>
            <person name="He K."/>
            <person name="Yang H."/>
        </authorList>
    </citation>
    <scope>NUCLEOTIDE SEQUENCE [LARGE SCALE GENOMIC DNA]</scope>
    <source>
        <strain evidence="9">Trichococcus palustris</strain>
    </source>
</reference>
<dbReference type="GO" id="GO:0004340">
    <property type="term" value="F:glucokinase activity"/>
    <property type="evidence" value="ECO:0007669"/>
    <property type="project" value="UniProtKB-EC"/>
</dbReference>
<dbReference type="GO" id="GO:0005524">
    <property type="term" value="F:ATP binding"/>
    <property type="evidence" value="ECO:0007669"/>
    <property type="project" value="UniProtKB-KW"/>
</dbReference>
<dbReference type="InterPro" id="IPR004654">
    <property type="entry name" value="ROK_glcA"/>
</dbReference>
<dbReference type="EMBL" id="FJNE01000001">
    <property type="protein sequence ID" value="CZQ83183.1"/>
    <property type="molecule type" value="Genomic_DNA"/>
</dbReference>
<dbReference type="AlphaFoldDB" id="A0A143YC18"/>
<dbReference type="GO" id="GO:0005737">
    <property type="term" value="C:cytoplasm"/>
    <property type="evidence" value="ECO:0007669"/>
    <property type="project" value="InterPro"/>
</dbReference>
<evidence type="ECO:0000256" key="7">
    <source>
        <dbReference type="ARBA" id="ARBA00022840"/>
    </source>
</evidence>
<sequence>MSKKVIGIDLGGTSVKLAILTEAGEVQQKWSIPTDSSAEGKHIVPDIIASIKHHLDLYQLTSEDFLAIGMGSPGVADRSEGTVIGAFNLNWKTLQPVRETIERELGIPFYIDNDANVAALGEKWRGAGGDNDDVVFITLGTGVGGGIIAEGNLIHGTAESGGEIGHMKVDPHGFDCTCGGKGCLETVASATGVVKLARKHAEEYAGDSRLKFMIDDGQEITSKAIFDLAKEGDDLALIVVDRAAYFLGLACSHIGNLLNPKYIIIGGGVSAAGEFLLEQVRNYFLEFTFPNVQKTTHIKLAELGNDAGIIGACYLAVAQINKQQL</sequence>
<name>A0A143YC18_9LACT</name>
<dbReference type="RefSeq" id="WP_087030651.1">
    <property type="nucleotide sequence ID" value="NZ_FJNE01000001.1"/>
</dbReference>
<evidence type="ECO:0000256" key="4">
    <source>
        <dbReference type="ARBA" id="ARBA00022679"/>
    </source>
</evidence>
<keyword evidence="4" id="KW-0808">Transferase</keyword>
<evidence type="ECO:0000256" key="1">
    <source>
        <dbReference type="ARBA" id="ARBA00006479"/>
    </source>
</evidence>
<dbReference type="OrthoDB" id="9810372at2"/>
<keyword evidence="6 9" id="KW-0418">Kinase</keyword>
<evidence type="ECO:0000256" key="3">
    <source>
        <dbReference type="ARBA" id="ARBA00014701"/>
    </source>
</evidence>
<dbReference type="STRING" id="140314.SAMN04488076_103119"/>
<dbReference type="CDD" id="cd24062">
    <property type="entry name" value="ASKHA_NBD_ROK_BsGLK-like"/>
    <property type="match status" value="1"/>
</dbReference>
<protein>
    <recommendedName>
        <fullName evidence="3">Glucokinase</fullName>
        <ecNumber evidence="2">2.7.1.2</ecNumber>
    </recommendedName>
    <alternativeName>
        <fullName evidence="8">Glucose kinase</fullName>
    </alternativeName>
</protein>
<evidence type="ECO:0000256" key="5">
    <source>
        <dbReference type="ARBA" id="ARBA00022741"/>
    </source>
</evidence>